<dbReference type="GO" id="GO:0046429">
    <property type="term" value="F:4-hydroxy-3-methylbut-2-en-1-yl diphosphate synthase activity (ferredoxin)"/>
    <property type="evidence" value="ECO:0007669"/>
    <property type="project" value="UniProtKB-UniRule"/>
</dbReference>
<keyword evidence="8" id="KW-0175">Coiled coil</keyword>
<evidence type="ECO:0000256" key="6">
    <source>
        <dbReference type="ARBA" id="ARBA00023229"/>
    </source>
</evidence>
<sequence>MKQNQMVRVVKIGGFDHLSSVLVGGAYPVAVQTMWKDRLDETSLQGESGKHIETRIDKLQKLGCSLLRFAVPDLAAADVLGELAKRVTMPLVADIHFDYKIALRCLDFPIAKIRINPGNIGSLDKVKAVAAKAAEKGVPIRIGINAGSLPADLRKAVDEQQMTRAEALVSTAERELEIFETLNFKNVLLSMKASSIYDTLEANRLIAKRTDVPLHLGVTEAGPLIPGIVRNSIALHTLLAEGIGATIRVSLSDTMENEVIAGREIVSAVADSSGKGVNGQGVIIVSCPRCGRNSFDTHAFTERWRDTLYMMKKDITVAIMGCAVNGPGEARHADIGITGAGNKVLIFRHGNIVRTVAVTEADQAFKEELEKL</sequence>
<dbReference type="GO" id="GO:0019288">
    <property type="term" value="P:isopentenyl diphosphate biosynthetic process, methylerythritol 4-phosphate pathway"/>
    <property type="evidence" value="ECO:0007669"/>
    <property type="project" value="UniProtKB-UniRule"/>
</dbReference>
<keyword evidence="4 7" id="KW-0408">Iron</keyword>
<dbReference type="Pfam" id="PF26540">
    <property type="entry name" value="GcpE_C"/>
    <property type="match status" value="1"/>
</dbReference>
<dbReference type="EC" id="1.17.7.3" evidence="7"/>
<dbReference type="InterPro" id="IPR004588">
    <property type="entry name" value="IspG_bac-typ"/>
</dbReference>
<dbReference type="InterPro" id="IPR058578">
    <property type="entry name" value="IspG_TIM"/>
</dbReference>
<evidence type="ECO:0000313" key="12">
    <source>
        <dbReference type="Proteomes" id="UP000000503"/>
    </source>
</evidence>
<evidence type="ECO:0000256" key="4">
    <source>
        <dbReference type="ARBA" id="ARBA00023004"/>
    </source>
</evidence>
<keyword evidence="1 7" id="KW-0004">4Fe-4S</keyword>
<comment type="function">
    <text evidence="7">Converts 2C-methyl-D-erythritol 2,4-cyclodiphosphate (ME-2,4cPP) into 1-hydroxy-2-methyl-2-(E)-butenyl 4-diphosphate.</text>
</comment>
<comment type="catalytic activity">
    <reaction evidence="7">
        <text>(2E)-4-hydroxy-3-methylbut-2-enyl diphosphate + oxidized [flavodoxin] + H2O + 2 H(+) = 2-C-methyl-D-erythritol 2,4-cyclic diphosphate + reduced [flavodoxin]</text>
        <dbReference type="Rhea" id="RHEA:43604"/>
        <dbReference type="Rhea" id="RHEA-COMP:10622"/>
        <dbReference type="Rhea" id="RHEA-COMP:10623"/>
        <dbReference type="ChEBI" id="CHEBI:15377"/>
        <dbReference type="ChEBI" id="CHEBI:15378"/>
        <dbReference type="ChEBI" id="CHEBI:57618"/>
        <dbReference type="ChEBI" id="CHEBI:58210"/>
        <dbReference type="ChEBI" id="CHEBI:58483"/>
        <dbReference type="ChEBI" id="CHEBI:128753"/>
        <dbReference type="EC" id="1.17.7.3"/>
    </reaction>
</comment>
<feature type="domain" description="IspG TIM-barrel" evidence="9">
    <location>
        <begin position="19"/>
        <end position="262"/>
    </location>
</feature>
<feature type="domain" description="IspG C-terminal" evidence="10">
    <location>
        <begin position="284"/>
        <end position="371"/>
    </location>
</feature>
<dbReference type="AlphaFoldDB" id="F8EXR1"/>
<keyword evidence="5 7" id="KW-0411">Iron-sulfur</keyword>
<dbReference type="InterPro" id="IPR058579">
    <property type="entry name" value="IspG_C"/>
</dbReference>
<accession>F8EXR1</accession>
<dbReference type="InterPro" id="IPR016425">
    <property type="entry name" value="IspG_bac"/>
</dbReference>
<organism evidence="11 12">
    <name type="scientific">Gracilinema caldarium (strain ATCC 51460 / DSM 7334 / H1)</name>
    <name type="common">Treponema caldarium</name>
    <dbReference type="NCBI Taxonomy" id="744872"/>
    <lineage>
        <taxon>Bacteria</taxon>
        <taxon>Pseudomonadati</taxon>
        <taxon>Spirochaetota</taxon>
        <taxon>Spirochaetia</taxon>
        <taxon>Spirochaetales</taxon>
        <taxon>Breznakiellaceae</taxon>
        <taxon>Gracilinema</taxon>
    </lineage>
</organism>
<dbReference type="Proteomes" id="UP000000503">
    <property type="component" value="Chromosome"/>
</dbReference>
<dbReference type="GO" id="GO:0141197">
    <property type="term" value="F:4-hydroxy-3-methylbut-2-enyl-diphosphate synthase activity (flavodoxin)"/>
    <property type="evidence" value="ECO:0007669"/>
    <property type="project" value="UniProtKB-EC"/>
</dbReference>
<dbReference type="InterPro" id="IPR045854">
    <property type="entry name" value="NO2/SO3_Rdtase_4Fe4S_sf"/>
</dbReference>
<dbReference type="UniPathway" id="UPA00056">
    <property type="reaction ID" value="UER00096"/>
</dbReference>
<feature type="binding site" evidence="7">
    <location>
        <position position="329"/>
    </location>
    <ligand>
        <name>[4Fe-4S] cluster</name>
        <dbReference type="ChEBI" id="CHEBI:49883"/>
    </ligand>
</feature>
<name>F8EXR1_GRAC1</name>
<keyword evidence="3 7" id="KW-0560">Oxidoreductase</keyword>
<evidence type="ECO:0000259" key="9">
    <source>
        <dbReference type="Pfam" id="PF04551"/>
    </source>
</evidence>
<reference evidence="12" key="1">
    <citation type="journal article" date="2013" name="Stand. Genomic Sci.">
        <title>Genome sequence of the thermophilic fresh-water bacterium Spirochaeta caldaria type strain (H1(T)), reclassification of Spirochaeta caldaria, Spirochaeta stenostrepta, and Spirochaeta zuelzerae in the genus Treponema as Treponema caldaria comb. nov., Treponema stenostrepta comb. nov., and Treponema zuelzerae comb. nov., and emendation of the genus Treponema.</title>
        <authorList>
            <person name="Abt B."/>
            <person name="Goker M."/>
            <person name="Scheuner C."/>
            <person name="Han C."/>
            <person name="Lu M."/>
            <person name="Misra M."/>
            <person name="Lapidus A."/>
            <person name="Nolan M."/>
            <person name="Lucas S."/>
            <person name="Hammon N."/>
            <person name="Deshpande S."/>
            <person name="Cheng J.F."/>
            <person name="Tapia R."/>
            <person name="Goodwin L.A."/>
            <person name="Pitluck S."/>
            <person name="Liolios K."/>
            <person name="Pagani I."/>
            <person name="Ivanova N."/>
            <person name="Mavromatis K."/>
            <person name="Mikhailova N."/>
            <person name="Huntemann M."/>
            <person name="Pati A."/>
            <person name="Chen A."/>
            <person name="Palaniappan K."/>
            <person name="Land M."/>
            <person name="Hauser L."/>
            <person name="Jeffries C.D."/>
            <person name="Rohde M."/>
            <person name="Spring S."/>
            <person name="Gronow S."/>
            <person name="Detter J.C."/>
            <person name="Bristow J."/>
            <person name="Eisen J.A."/>
            <person name="Markowitz V."/>
            <person name="Hugenholtz P."/>
            <person name="Kyrpides N.C."/>
            <person name="Woyke T."/>
            <person name="Klenk H.P."/>
        </authorList>
    </citation>
    <scope>NUCLEOTIDE SEQUENCE</scope>
    <source>
        <strain evidence="12">ATCC 51460 / DSM 7334 / H1</strain>
    </source>
</reference>
<evidence type="ECO:0000256" key="3">
    <source>
        <dbReference type="ARBA" id="ARBA00023002"/>
    </source>
</evidence>
<dbReference type="SUPFAM" id="SSF56014">
    <property type="entry name" value="Nitrite and sulphite reductase 4Fe-4S domain-like"/>
    <property type="match status" value="1"/>
</dbReference>
<dbReference type="PANTHER" id="PTHR30454:SF0">
    <property type="entry name" value="4-HYDROXY-3-METHYLBUT-2-EN-1-YL DIPHOSPHATE SYNTHASE (FERREDOXIN), CHLOROPLASTIC"/>
    <property type="match status" value="1"/>
</dbReference>
<dbReference type="Gene3D" id="3.30.413.10">
    <property type="entry name" value="Sulfite Reductase Hemoprotein, domain 1"/>
    <property type="match status" value="1"/>
</dbReference>
<keyword evidence="12" id="KW-1185">Reference proteome</keyword>
<dbReference type="EMBL" id="CP002868">
    <property type="protein sequence ID" value="AEJ19642.1"/>
    <property type="molecule type" value="Genomic_DNA"/>
</dbReference>
<dbReference type="HOGENOM" id="CLU_042258_0_0_12"/>
<dbReference type="KEGG" id="scd:Spica_1498"/>
<dbReference type="Pfam" id="PF04551">
    <property type="entry name" value="GcpE"/>
    <property type="match status" value="1"/>
</dbReference>
<proteinExistence type="inferred from homology"/>
<evidence type="ECO:0000256" key="7">
    <source>
        <dbReference type="HAMAP-Rule" id="MF_00159"/>
    </source>
</evidence>
<dbReference type="HAMAP" id="MF_00159">
    <property type="entry name" value="IspG"/>
    <property type="match status" value="1"/>
</dbReference>
<protein>
    <recommendedName>
        <fullName evidence="7">4-hydroxy-3-methylbut-2-en-1-yl diphosphate synthase (flavodoxin)</fullName>
        <ecNumber evidence="7">1.17.7.3</ecNumber>
    </recommendedName>
    <alternativeName>
        <fullName evidence="7">1-hydroxy-2-methyl-2-(E)-butenyl 4-diphosphate synthase</fullName>
    </alternativeName>
</protein>
<gene>
    <name evidence="7" type="primary">ispG</name>
    <name evidence="11" type="ordered locus">Spica_1498</name>
</gene>
<dbReference type="GO" id="GO:0051539">
    <property type="term" value="F:4 iron, 4 sulfur cluster binding"/>
    <property type="evidence" value="ECO:0007669"/>
    <property type="project" value="UniProtKB-UniRule"/>
</dbReference>
<dbReference type="STRING" id="744872.Spica_1498"/>
<comment type="cofactor">
    <cofactor evidence="7">
        <name>[4Fe-4S] cluster</name>
        <dbReference type="ChEBI" id="CHEBI:49883"/>
    </cofactor>
    <text evidence="7">Binds 1 [4Fe-4S] cluster.</text>
</comment>
<keyword evidence="2 7" id="KW-0479">Metal-binding</keyword>
<feature type="coiled-coil region" evidence="8">
    <location>
        <begin position="155"/>
        <end position="182"/>
    </location>
</feature>
<dbReference type="GO" id="GO:0005506">
    <property type="term" value="F:iron ion binding"/>
    <property type="evidence" value="ECO:0007669"/>
    <property type="project" value="InterPro"/>
</dbReference>
<evidence type="ECO:0000259" key="10">
    <source>
        <dbReference type="Pfam" id="PF26540"/>
    </source>
</evidence>
<evidence type="ECO:0000256" key="1">
    <source>
        <dbReference type="ARBA" id="ARBA00022485"/>
    </source>
</evidence>
<evidence type="ECO:0000256" key="5">
    <source>
        <dbReference type="ARBA" id="ARBA00023014"/>
    </source>
</evidence>
<dbReference type="RefSeq" id="WP_013968951.1">
    <property type="nucleotide sequence ID" value="NC_015732.1"/>
</dbReference>
<dbReference type="NCBIfam" id="NF001540">
    <property type="entry name" value="PRK00366.1"/>
    <property type="match status" value="1"/>
</dbReference>
<dbReference type="PIRSF" id="PIRSF004640">
    <property type="entry name" value="IspG"/>
    <property type="match status" value="1"/>
</dbReference>
<evidence type="ECO:0000256" key="2">
    <source>
        <dbReference type="ARBA" id="ARBA00022723"/>
    </source>
</evidence>
<comment type="pathway">
    <text evidence="7">Isoprenoid biosynthesis; isopentenyl diphosphate biosynthesis via DXP pathway; isopentenyl diphosphate from 1-deoxy-D-xylulose 5-phosphate: step 5/6.</text>
</comment>
<comment type="similarity">
    <text evidence="7">Belongs to the IspG family.</text>
</comment>
<feature type="binding site" evidence="7">
    <location>
        <position position="290"/>
    </location>
    <ligand>
        <name>[4Fe-4S] cluster</name>
        <dbReference type="ChEBI" id="CHEBI:49883"/>
    </ligand>
</feature>
<feature type="binding site" evidence="7">
    <location>
        <position position="322"/>
    </location>
    <ligand>
        <name>[4Fe-4S] cluster</name>
        <dbReference type="ChEBI" id="CHEBI:49883"/>
    </ligand>
</feature>
<evidence type="ECO:0000313" key="11">
    <source>
        <dbReference type="EMBL" id="AEJ19642.1"/>
    </source>
</evidence>
<evidence type="ECO:0000256" key="8">
    <source>
        <dbReference type="SAM" id="Coils"/>
    </source>
</evidence>
<keyword evidence="6 7" id="KW-0414">Isoprene biosynthesis</keyword>
<dbReference type="InterPro" id="IPR011005">
    <property type="entry name" value="Dihydropteroate_synth-like_sf"/>
</dbReference>
<dbReference type="PANTHER" id="PTHR30454">
    <property type="entry name" value="4-HYDROXY-3-METHYLBUT-2-EN-1-YL DIPHOSPHATE SYNTHASE"/>
    <property type="match status" value="1"/>
</dbReference>
<dbReference type="NCBIfam" id="TIGR00612">
    <property type="entry name" value="ispG_gcpE"/>
    <property type="match status" value="1"/>
</dbReference>
<dbReference type="Gene3D" id="3.20.20.20">
    <property type="entry name" value="Dihydropteroate synthase-like"/>
    <property type="match status" value="1"/>
</dbReference>
<dbReference type="GO" id="GO:0016114">
    <property type="term" value="P:terpenoid biosynthetic process"/>
    <property type="evidence" value="ECO:0007669"/>
    <property type="project" value="InterPro"/>
</dbReference>
<dbReference type="eggNOG" id="COG0821">
    <property type="taxonomic scope" value="Bacteria"/>
</dbReference>
<feature type="binding site" evidence="7">
    <location>
        <position position="287"/>
    </location>
    <ligand>
        <name>[4Fe-4S] cluster</name>
        <dbReference type="ChEBI" id="CHEBI:49883"/>
    </ligand>
</feature>